<dbReference type="PANTHER" id="PTHR38050:SF1">
    <property type="entry name" value="FERULOYL ESTERASE C"/>
    <property type="match status" value="1"/>
</dbReference>
<feature type="chain" id="PRO_5031088856" evidence="10">
    <location>
        <begin position="21"/>
        <end position="567"/>
    </location>
</feature>
<feature type="domain" description="CBM6" evidence="11">
    <location>
        <begin position="164"/>
        <end position="288"/>
    </location>
</feature>
<evidence type="ECO:0000256" key="7">
    <source>
        <dbReference type="ARBA" id="ARBA00023277"/>
    </source>
</evidence>
<keyword evidence="3" id="KW-0964">Secreted</keyword>
<sequence length="567" mass="60571">MATSLVLFSTLLAFSSYSFSQNLLTNPGFESGTSGWTLGGDASAQFTESSGRSGNRLTHWSSSSSYTAETKQTVTGLAAGNYRLSVYTVGGETSGAWLWAYCDGQSFSTPIPSSPWGSWAQVVVDNISVSGGSCELGITTENSEWSSFDDVAFEWVSDGGPGELVIEEATGFCSVDGSVDSNHPGYNGRGFANTDNAAGNGVEWRVQVPAGGSYELEWRYANASDNNRSGSLLINGSSVTTVDFPSTGAWETWAVATATISLDAGENTIRLEAVSGEGLGNIDSLTVTGNSPQAIDCGNNSGDGYPLGNPPVPSAGCGQSPGLASGTHRMTSAGLNREYIVSLPDNYDANKPYRLVFGMHWAGGSAEAVEGWSQWFGLKALDTEDNTIFVAPEGYNEWWNGSDDRDHIFFDDLNAHLASNLCVDTSRIFSVGFSLGAMYTNGLAQTHQDVLRGVVVYATADYNIYFPDNTGEPLAYMGVHGLHDPTCPISSGRRSRDRFVANNACATPGSVPEAWNGGPHVTYDYDCPDNYPVRWSTFDGAHSYPPNDEPIGSSWVHGETWEFITQF</sequence>
<dbReference type="SUPFAM" id="SSF49785">
    <property type="entry name" value="Galactose-binding domain-like"/>
    <property type="match status" value="1"/>
</dbReference>
<keyword evidence="6" id="KW-0378">Hydrolase</keyword>
<dbReference type="AlphaFoldDB" id="A0A7W4WEE7"/>
<keyword evidence="7" id="KW-0119">Carbohydrate metabolism</keyword>
<dbReference type="SUPFAM" id="SSF53474">
    <property type="entry name" value="alpha/beta-Hydrolases"/>
    <property type="match status" value="1"/>
</dbReference>
<dbReference type="GO" id="GO:0030600">
    <property type="term" value="F:feruloyl esterase activity"/>
    <property type="evidence" value="ECO:0007669"/>
    <property type="project" value="InterPro"/>
</dbReference>
<reference evidence="12 13" key="1">
    <citation type="submission" date="2020-08" db="EMBL/GenBank/DDBJ databases">
        <title>Genomic Encyclopedia of Type Strains, Phase III (KMG-III): the genomes of soil and plant-associated and newly described type strains.</title>
        <authorList>
            <person name="Whitman W."/>
        </authorList>
    </citation>
    <scope>NUCLEOTIDE SEQUENCE [LARGE SCALE GENOMIC DNA]</scope>
    <source>
        <strain evidence="12 13">CECT 8799</strain>
    </source>
</reference>
<protein>
    <submittedName>
        <fullName evidence="12">Poly(3-hydroxybutyrate) depolymerase</fullName>
    </submittedName>
</protein>
<dbReference type="PROSITE" id="PS51175">
    <property type="entry name" value="CBM6"/>
    <property type="match status" value="1"/>
</dbReference>
<dbReference type="Gene3D" id="3.40.50.1820">
    <property type="entry name" value="alpha/beta hydrolase"/>
    <property type="match status" value="1"/>
</dbReference>
<organism evidence="12 13">
    <name type="scientific">Microbulbifer rhizosphaerae</name>
    <dbReference type="NCBI Taxonomy" id="1562603"/>
    <lineage>
        <taxon>Bacteria</taxon>
        <taxon>Pseudomonadati</taxon>
        <taxon>Pseudomonadota</taxon>
        <taxon>Gammaproteobacteria</taxon>
        <taxon>Cellvibrionales</taxon>
        <taxon>Microbulbiferaceae</taxon>
        <taxon>Microbulbifer</taxon>
    </lineage>
</organism>
<dbReference type="PANTHER" id="PTHR38050">
    <property type="match status" value="1"/>
</dbReference>
<evidence type="ECO:0000256" key="1">
    <source>
        <dbReference type="ARBA" id="ARBA00004613"/>
    </source>
</evidence>
<dbReference type="Proteomes" id="UP000535937">
    <property type="component" value="Unassembled WGS sequence"/>
</dbReference>
<accession>A0A7W4WEE7</accession>
<evidence type="ECO:0000256" key="10">
    <source>
        <dbReference type="SAM" id="SignalP"/>
    </source>
</evidence>
<keyword evidence="8" id="KW-0624">Polysaccharide degradation</keyword>
<feature type="signal peptide" evidence="10">
    <location>
        <begin position="1"/>
        <end position="20"/>
    </location>
</feature>
<evidence type="ECO:0000313" key="13">
    <source>
        <dbReference type="Proteomes" id="UP000535937"/>
    </source>
</evidence>
<keyword evidence="4" id="KW-0858">Xylan degradation</keyword>
<evidence type="ECO:0000256" key="8">
    <source>
        <dbReference type="ARBA" id="ARBA00023326"/>
    </source>
</evidence>
<dbReference type="InterPro" id="IPR043595">
    <property type="entry name" value="FaeB/C/D"/>
</dbReference>
<proteinExistence type="inferred from homology"/>
<dbReference type="GO" id="GO:0045493">
    <property type="term" value="P:xylan catabolic process"/>
    <property type="evidence" value="ECO:0007669"/>
    <property type="project" value="UniProtKB-KW"/>
</dbReference>
<comment type="similarity">
    <text evidence="2">Belongs to the faeC family.</text>
</comment>
<comment type="subcellular location">
    <subcellularLocation>
        <location evidence="1">Secreted</location>
    </subcellularLocation>
</comment>
<name>A0A7W4WEE7_9GAMM</name>
<dbReference type="Pfam" id="PF16990">
    <property type="entry name" value="CBM_35"/>
    <property type="match status" value="1"/>
</dbReference>
<dbReference type="CDD" id="cd04082">
    <property type="entry name" value="CBM35_pectate_lyase-like"/>
    <property type="match status" value="1"/>
</dbReference>
<comment type="caution">
    <text evidence="12">The sequence shown here is derived from an EMBL/GenBank/DDBJ whole genome shotgun (WGS) entry which is preliminary data.</text>
</comment>
<dbReference type="InterPro" id="IPR029058">
    <property type="entry name" value="AB_hydrolase_fold"/>
</dbReference>
<keyword evidence="5 10" id="KW-0732">Signal</keyword>
<evidence type="ECO:0000313" key="12">
    <source>
        <dbReference type="EMBL" id="MBB3062734.1"/>
    </source>
</evidence>
<keyword evidence="13" id="KW-1185">Reference proteome</keyword>
<evidence type="ECO:0000256" key="3">
    <source>
        <dbReference type="ARBA" id="ARBA00022525"/>
    </source>
</evidence>
<dbReference type="EMBL" id="JACHWZ010000019">
    <property type="protein sequence ID" value="MBB3062734.1"/>
    <property type="molecule type" value="Genomic_DNA"/>
</dbReference>
<evidence type="ECO:0000256" key="5">
    <source>
        <dbReference type="ARBA" id="ARBA00022729"/>
    </source>
</evidence>
<evidence type="ECO:0000259" key="11">
    <source>
        <dbReference type="PROSITE" id="PS51175"/>
    </source>
</evidence>
<dbReference type="InterPro" id="IPR008979">
    <property type="entry name" value="Galactose-bd-like_sf"/>
</dbReference>
<comment type="function">
    <text evidence="9">Involved in degradation of plant cell walls. Hydrolyzes the feruloyl-arabinose ester bond in arabinoxylans, and the feruloyl-galactose ester bond in pectin. Active against paranitrophenyl-acetate, methyl ferulate and wheat arabinoxylan.</text>
</comment>
<gene>
    <name evidence="12" type="ORF">FHS09_003583</name>
</gene>
<dbReference type="InterPro" id="IPR005084">
    <property type="entry name" value="CBM6"/>
</dbReference>
<dbReference type="Gene3D" id="2.60.120.260">
    <property type="entry name" value="Galactose-binding domain-like"/>
    <property type="match status" value="2"/>
</dbReference>
<dbReference type="RefSeq" id="WP_183462277.1">
    <property type="nucleotide sequence ID" value="NZ_JACHWZ010000019.1"/>
</dbReference>
<evidence type="ECO:0000256" key="6">
    <source>
        <dbReference type="ARBA" id="ARBA00022801"/>
    </source>
</evidence>
<evidence type="ECO:0000256" key="2">
    <source>
        <dbReference type="ARBA" id="ARBA00010278"/>
    </source>
</evidence>
<evidence type="ECO:0000256" key="4">
    <source>
        <dbReference type="ARBA" id="ARBA00022651"/>
    </source>
</evidence>
<dbReference type="GO" id="GO:0030246">
    <property type="term" value="F:carbohydrate binding"/>
    <property type="evidence" value="ECO:0007669"/>
    <property type="project" value="InterPro"/>
</dbReference>
<dbReference type="GO" id="GO:0005576">
    <property type="term" value="C:extracellular region"/>
    <property type="evidence" value="ECO:0007669"/>
    <property type="project" value="UniProtKB-SubCell"/>
</dbReference>
<evidence type="ECO:0000256" key="9">
    <source>
        <dbReference type="ARBA" id="ARBA00025250"/>
    </source>
</evidence>